<dbReference type="InterPro" id="IPR009962">
    <property type="entry name" value="DUF1488"/>
</dbReference>
<comment type="caution">
    <text evidence="1">The sequence shown here is derived from an EMBL/GenBank/DDBJ whole genome shotgun (WGS) entry which is preliminary data.</text>
</comment>
<dbReference type="Pfam" id="PF07369">
    <property type="entry name" value="DUF1488"/>
    <property type="match status" value="1"/>
</dbReference>
<organism evidence="1 2">
    <name type="scientific">Shewanella electrica</name>
    <dbReference type="NCBI Taxonomy" id="515560"/>
    <lineage>
        <taxon>Bacteria</taxon>
        <taxon>Pseudomonadati</taxon>
        <taxon>Pseudomonadota</taxon>
        <taxon>Gammaproteobacteria</taxon>
        <taxon>Alteromonadales</taxon>
        <taxon>Shewanellaceae</taxon>
        <taxon>Shewanella</taxon>
    </lineage>
</organism>
<sequence length="86" mass="9573">MNQQLLFNDDAQAEPKRQAVICSAMDGGMRIHCVITVSYLAQLGAKVDDVSEWLAAYEDYRFDIEDQLEAMIAQEAFNAAGEVELS</sequence>
<dbReference type="RefSeq" id="WP_238897868.1">
    <property type="nucleotide sequence ID" value="NZ_JAKOGG010000017.1"/>
</dbReference>
<protein>
    <submittedName>
        <fullName evidence="1">DUF1488 domain-containing protein</fullName>
    </submittedName>
</protein>
<gene>
    <name evidence="1" type="ORF">L9G74_17020</name>
</gene>
<keyword evidence="2" id="KW-1185">Reference proteome</keyword>
<name>A0ABT2FP92_9GAMM</name>
<dbReference type="Gene3D" id="3.30.160.140">
    <property type="entry name" value="Shew3726-like"/>
    <property type="match status" value="1"/>
</dbReference>
<reference evidence="2" key="1">
    <citation type="submission" date="2023-07" db="EMBL/GenBank/DDBJ databases">
        <title>Shewanella mangrovi sp. nov., an acetaldehyde- degrading bacterium isolated from mangrove sediment.</title>
        <authorList>
            <person name="Liu Y."/>
        </authorList>
    </citation>
    <scope>NUCLEOTIDE SEQUENCE [LARGE SCALE GENOMIC DNA]</scope>
    <source>
        <strain evidence="2">C32</strain>
    </source>
</reference>
<proteinExistence type="predicted"/>
<dbReference type="EMBL" id="JAKOGG010000017">
    <property type="protein sequence ID" value="MCS4558142.1"/>
    <property type="molecule type" value="Genomic_DNA"/>
</dbReference>
<dbReference type="SUPFAM" id="SSF160272">
    <property type="entry name" value="Shew3726-like"/>
    <property type="match status" value="1"/>
</dbReference>
<evidence type="ECO:0000313" key="1">
    <source>
        <dbReference type="EMBL" id="MCS4558142.1"/>
    </source>
</evidence>
<evidence type="ECO:0000313" key="2">
    <source>
        <dbReference type="Proteomes" id="UP001201549"/>
    </source>
</evidence>
<dbReference type="Proteomes" id="UP001201549">
    <property type="component" value="Unassembled WGS sequence"/>
</dbReference>
<accession>A0ABT2FP92</accession>
<dbReference type="InterPro" id="IPR036692">
    <property type="entry name" value="Shew3726-like_sf"/>
</dbReference>